<accession>A0A7J6X4L6</accession>
<dbReference type="EMBL" id="JABWDY010005144">
    <property type="protein sequence ID" value="KAF5204669.1"/>
    <property type="molecule type" value="Genomic_DNA"/>
</dbReference>
<dbReference type="Proteomes" id="UP000554482">
    <property type="component" value="Unassembled WGS sequence"/>
</dbReference>
<gene>
    <name evidence="1" type="ORF">FRX31_005743</name>
</gene>
<reference evidence="1 2" key="1">
    <citation type="submission" date="2020-06" db="EMBL/GenBank/DDBJ databases">
        <title>Transcriptomic and genomic resources for Thalictrum thalictroides and T. hernandezii: Facilitating candidate gene discovery in an emerging model plant lineage.</title>
        <authorList>
            <person name="Arias T."/>
            <person name="Riano-Pachon D.M."/>
            <person name="Di Stilio V.S."/>
        </authorList>
    </citation>
    <scope>NUCLEOTIDE SEQUENCE [LARGE SCALE GENOMIC DNA]</scope>
    <source>
        <strain evidence="2">cv. WT478/WT964</strain>
        <tissue evidence="1">Leaves</tissue>
    </source>
</reference>
<evidence type="ECO:0000313" key="1">
    <source>
        <dbReference type="EMBL" id="KAF5204669.1"/>
    </source>
</evidence>
<dbReference type="AlphaFoldDB" id="A0A7J6X4L6"/>
<proteinExistence type="predicted"/>
<protein>
    <submittedName>
        <fullName evidence="1">Uncharacterized protein</fullName>
    </submittedName>
</protein>
<keyword evidence="2" id="KW-1185">Reference proteome</keyword>
<name>A0A7J6X4L6_THATH</name>
<evidence type="ECO:0000313" key="2">
    <source>
        <dbReference type="Proteomes" id="UP000554482"/>
    </source>
</evidence>
<sequence length="68" mass="7690">MVTTVLMLLGSVETSRLQCAINFHVETSRLQCAINFHVETVGTNSFLACGWQSISMWKPITSIWKCRN</sequence>
<organism evidence="1 2">
    <name type="scientific">Thalictrum thalictroides</name>
    <name type="common">Rue-anemone</name>
    <name type="synonym">Anemone thalictroides</name>
    <dbReference type="NCBI Taxonomy" id="46969"/>
    <lineage>
        <taxon>Eukaryota</taxon>
        <taxon>Viridiplantae</taxon>
        <taxon>Streptophyta</taxon>
        <taxon>Embryophyta</taxon>
        <taxon>Tracheophyta</taxon>
        <taxon>Spermatophyta</taxon>
        <taxon>Magnoliopsida</taxon>
        <taxon>Ranunculales</taxon>
        <taxon>Ranunculaceae</taxon>
        <taxon>Thalictroideae</taxon>
        <taxon>Thalictrum</taxon>
    </lineage>
</organism>
<comment type="caution">
    <text evidence="1">The sequence shown here is derived from an EMBL/GenBank/DDBJ whole genome shotgun (WGS) entry which is preliminary data.</text>
</comment>